<accession>A0A368XNN3</accession>
<dbReference type="GO" id="GO:0016740">
    <property type="term" value="F:transferase activity"/>
    <property type="evidence" value="ECO:0007669"/>
    <property type="project" value="UniProtKB-KW"/>
</dbReference>
<evidence type="ECO:0000313" key="5">
    <source>
        <dbReference type="EMBL" id="RCW69622.1"/>
    </source>
</evidence>
<dbReference type="Proteomes" id="UP000252585">
    <property type="component" value="Unassembled WGS sequence"/>
</dbReference>
<dbReference type="OrthoDB" id="9759601at2"/>
<dbReference type="CDD" id="cd01949">
    <property type="entry name" value="GGDEF"/>
    <property type="match status" value="1"/>
</dbReference>
<dbReference type="InterPro" id="IPR043128">
    <property type="entry name" value="Rev_trsase/Diguanyl_cyclase"/>
</dbReference>
<evidence type="ECO:0000256" key="1">
    <source>
        <dbReference type="SAM" id="Phobius"/>
    </source>
</evidence>
<dbReference type="Gene3D" id="1.10.3210.10">
    <property type="entry name" value="Hypothetical protein af1432"/>
    <property type="match status" value="1"/>
</dbReference>
<dbReference type="PANTHER" id="PTHR43155:SF2">
    <property type="entry name" value="CYCLIC DI-GMP PHOSPHODIESTERASE PA4108"/>
    <property type="match status" value="1"/>
</dbReference>
<evidence type="ECO:0000259" key="3">
    <source>
        <dbReference type="PROSITE" id="PS51831"/>
    </source>
</evidence>
<feature type="transmembrane region" description="Helical" evidence="1">
    <location>
        <begin position="140"/>
        <end position="162"/>
    </location>
</feature>
<dbReference type="FunFam" id="3.30.70.270:FF:000001">
    <property type="entry name" value="Diguanylate cyclase domain protein"/>
    <property type="match status" value="1"/>
</dbReference>
<dbReference type="PROSITE" id="PS51832">
    <property type="entry name" value="HD_GYP"/>
    <property type="match status" value="1"/>
</dbReference>
<evidence type="ECO:0000259" key="2">
    <source>
        <dbReference type="PROSITE" id="PS50887"/>
    </source>
</evidence>
<dbReference type="SUPFAM" id="SSF109604">
    <property type="entry name" value="HD-domain/PDEase-like"/>
    <property type="match status" value="1"/>
</dbReference>
<dbReference type="AlphaFoldDB" id="A0A368XNN3"/>
<dbReference type="InterPro" id="IPR037522">
    <property type="entry name" value="HD_GYP_dom"/>
</dbReference>
<dbReference type="SUPFAM" id="SSF55073">
    <property type="entry name" value="Nucleotide cyclase"/>
    <property type="match status" value="1"/>
</dbReference>
<dbReference type="InterPro" id="IPR003607">
    <property type="entry name" value="HD/PDEase_dom"/>
</dbReference>
<keyword evidence="1" id="KW-1133">Transmembrane helix</keyword>
<dbReference type="PANTHER" id="PTHR43155">
    <property type="entry name" value="CYCLIC DI-GMP PHOSPHODIESTERASE PA4108-RELATED"/>
    <property type="match status" value="1"/>
</dbReference>
<evidence type="ECO:0000313" key="6">
    <source>
        <dbReference type="Proteomes" id="UP000252585"/>
    </source>
</evidence>
<dbReference type="PROSITE" id="PS50887">
    <property type="entry name" value="GGDEF"/>
    <property type="match status" value="1"/>
</dbReference>
<dbReference type="SMART" id="SM00471">
    <property type="entry name" value="HDc"/>
    <property type="match status" value="1"/>
</dbReference>
<keyword evidence="5" id="KW-0808">Transferase</keyword>
<protein>
    <submittedName>
        <fullName evidence="5">Diguanylate cyclase (GGDEF)-like protein/putative nucleotidyltransferase with HDIG domain</fullName>
    </submittedName>
</protein>
<feature type="transmembrane region" description="Helical" evidence="1">
    <location>
        <begin position="108"/>
        <end position="128"/>
    </location>
</feature>
<dbReference type="Pfam" id="PF00990">
    <property type="entry name" value="GGDEF"/>
    <property type="match status" value="1"/>
</dbReference>
<keyword evidence="1" id="KW-0472">Membrane</keyword>
<feature type="transmembrane region" description="Helical" evidence="1">
    <location>
        <begin position="205"/>
        <end position="221"/>
    </location>
</feature>
<feature type="transmembrane region" description="Helical" evidence="1">
    <location>
        <begin position="71"/>
        <end position="96"/>
    </location>
</feature>
<dbReference type="EMBL" id="QPJJ01000007">
    <property type="protein sequence ID" value="RCW69622.1"/>
    <property type="molecule type" value="Genomic_DNA"/>
</dbReference>
<evidence type="ECO:0000259" key="4">
    <source>
        <dbReference type="PROSITE" id="PS51832"/>
    </source>
</evidence>
<comment type="caution">
    <text evidence="5">The sequence shown here is derived from an EMBL/GenBank/DDBJ whole genome shotgun (WGS) entry which is preliminary data.</text>
</comment>
<dbReference type="InterPro" id="IPR000160">
    <property type="entry name" value="GGDEF_dom"/>
</dbReference>
<dbReference type="CDD" id="cd00077">
    <property type="entry name" value="HDc"/>
    <property type="match status" value="1"/>
</dbReference>
<dbReference type="Pfam" id="PF13487">
    <property type="entry name" value="HD_5"/>
    <property type="match status" value="1"/>
</dbReference>
<gene>
    <name evidence="5" type="ORF">DFR57_10710</name>
</gene>
<feature type="domain" description="HD-GYP" evidence="4">
    <location>
        <begin position="407"/>
        <end position="602"/>
    </location>
</feature>
<feature type="transmembrane region" description="Helical" evidence="1">
    <location>
        <begin position="6"/>
        <end position="32"/>
    </location>
</feature>
<dbReference type="InterPro" id="IPR006674">
    <property type="entry name" value="HD_domain"/>
</dbReference>
<feature type="domain" description="HD" evidence="3">
    <location>
        <begin position="429"/>
        <end position="551"/>
    </location>
</feature>
<feature type="transmembrane region" description="Helical" evidence="1">
    <location>
        <begin position="39"/>
        <end position="56"/>
    </location>
</feature>
<dbReference type="InterPro" id="IPR029787">
    <property type="entry name" value="Nucleotide_cyclase"/>
</dbReference>
<dbReference type="RefSeq" id="WP_114352846.1">
    <property type="nucleotide sequence ID" value="NZ_QPJJ01000007.1"/>
</dbReference>
<keyword evidence="1" id="KW-0812">Transmembrane</keyword>
<feature type="domain" description="GGDEF" evidence="2">
    <location>
        <begin position="265"/>
        <end position="401"/>
    </location>
</feature>
<proteinExistence type="predicted"/>
<organism evidence="5 6">
    <name type="scientific">Saliterribacillus persicus</name>
    <dbReference type="NCBI Taxonomy" id="930114"/>
    <lineage>
        <taxon>Bacteria</taxon>
        <taxon>Bacillati</taxon>
        <taxon>Bacillota</taxon>
        <taxon>Bacilli</taxon>
        <taxon>Bacillales</taxon>
        <taxon>Bacillaceae</taxon>
        <taxon>Saliterribacillus</taxon>
    </lineage>
</organism>
<sequence>MKEKLSYSTIIYVLIVAIVGISMFSFFGGLVFDSLSDWVIGYTLIASGLILCYYKIQLPPLTNNLSLDTSIYLACLFMFGLETALIVLFYVSIIYIFMDNKVKWWMDLFNFSSYTFMLVLTYYTFVGLGGTTGAILIDDIFAFAGAFSVYFISNLLVVAIYFRLHDEVKLHIVLKDMLNGTIETYITTLLLSLVCGLLIQSAGFFGVTLFVAITVILTYIFRQHFDLYKKVQKKANSDHLTGLVNHGHFKELLEVAIEEAEHNNLHLTLAMIDLDDFKKYNDSFGHVQGDRLLVHFGDTLANASSDEDYILARYGGEEFVILFKNTEQERAAKFIDVLRKSVNDTYFEGVEVLPYGCLSFSAGIAEWQDDMENYTNLLDHADQAMYYAKSQGKNNTHIFGKEMEIVNLDTPLEEMEQQLKLFRARDIYTYRHSKRVFKYAVEFGKWLNLDEYERKVLMLGALIHDIGKLEVPREVINKKGKLTEQEWKLIQKHVEWGKEIVSLNAEYEDILPLVELHHERYDGAGYPKGLKEEEIPKLARILCVVDSFDAMTTERPYQKTKTFEEAIDEISRCSGTQFDPYFAKEFIAYISKNYLSDSMLRTV</sequence>
<name>A0A368XNN3_9BACI</name>
<dbReference type="PROSITE" id="PS51831">
    <property type="entry name" value="HD"/>
    <property type="match status" value="1"/>
</dbReference>
<dbReference type="NCBIfam" id="TIGR00277">
    <property type="entry name" value="HDIG"/>
    <property type="match status" value="1"/>
</dbReference>
<dbReference type="SMART" id="SM00267">
    <property type="entry name" value="GGDEF"/>
    <property type="match status" value="1"/>
</dbReference>
<dbReference type="InterPro" id="IPR006675">
    <property type="entry name" value="HDIG_dom"/>
</dbReference>
<dbReference type="Gene3D" id="3.30.70.270">
    <property type="match status" value="1"/>
</dbReference>
<keyword evidence="6" id="KW-1185">Reference proteome</keyword>
<reference evidence="5 6" key="1">
    <citation type="submission" date="2018-07" db="EMBL/GenBank/DDBJ databases">
        <title>Genomic Encyclopedia of Type Strains, Phase IV (KMG-IV): sequencing the most valuable type-strain genomes for metagenomic binning, comparative biology and taxonomic classification.</title>
        <authorList>
            <person name="Goeker M."/>
        </authorList>
    </citation>
    <scope>NUCLEOTIDE SEQUENCE [LARGE SCALE GENOMIC DNA]</scope>
    <source>
        <strain evidence="5 6">DSM 27696</strain>
    </source>
</reference>
<dbReference type="NCBIfam" id="TIGR00254">
    <property type="entry name" value="GGDEF"/>
    <property type="match status" value="1"/>
</dbReference>